<dbReference type="InterPro" id="IPR052055">
    <property type="entry name" value="Hepadnavirus_pol/RT"/>
</dbReference>
<keyword evidence="2" id="KW-1185">Reference proteome</keyword>
<comment type="caution">
    <text evidence="1">The sequence shown here is derived from an EMBL/GenBank/DDBJ whole genome shotgun (WGS) entry which is preliminary data.</text>
</comment>
<dbReference type="PANTHER" id="PTHR33050">
    <property type="entry name" value="REVERSE TRANSCRIPTASE DOMAIN-CONTAINING PROTEIN"/>
    <property type="match status" value="1"/>
</dbReference>
<accession>A0AAV7R2V0</accession>
<gene>
    <name evidence="1" type="ORF">NDU88_011835</name>
</gene>
<evidence type="ECO:0000313" key="2">
    <source>
        <dbReference type="Proteomes" id="UP001066276"/>
    </source>
</evidence>
<dbReference type="PANTHER" id="PTHR33050:SF8">
    <property type="entry name" value="REVERSE TRANSCRIPTASE DOMAIN-CONTAINING PROTEIN"/>
    <property type="match status" value="1"/>
</dbReference>
<organism evidence="1 2">
    <name type="scientific">Pleurodeles waltl</name>
    <name type="common">Iberian ribbed newt</name>
    <dbReference type="NCBI Taxonomy" id="8319"/>
    <lineage>
        <taxon>Eukaryota</taxon>
        <taxon>Metazoa</taxon>
        <taxon>Chordata</taxon>
        <taxon>Craniata</taxon>
        <taxon>Vertebrata</taxon>
        <taxon>Euteleostomi</taxon>
        <taxon>Amphibia</taxon>
        <taxon>Batrachia</taxon>
        <taxon>Caudata</taxon>
        <taxon>Salamandroidea</taxon>
        <taxon>Salamandridae</taxon>
        <taxon>Pleurodelinae</taxon>
        <taxon>Pleurodeles</taxon>
    </lineage>
</organism>
<dbReference type="AlphaFoldDB" id="A0AAV7R2V0"/>
<evidence type="ECO:0000313" key="1">
    <source>
        <dbReference type="EMBL" id="KAJ1145549.1"/>
    </source>
</evidence>
<dbReference type="EMBL" id="JANPWB010000010">
    <property type="protein sequence ID" value="KAJ1145549.1"/>
    <property type="molecule type" value="Genomic_DNA"/>
</dbReference>
<dbReference type="Proteomes" id="UP001066276">
    <property type="component" value="Chromosome 6"/>
</dbReference>
<sequence length="142" mass="16250">MMRTLTDILQRRKVTVRDIQVLLGHLNFACRVVWAGRTFCRRLGLALAGRELPHHHVRLIAGVKADLRMWGMFFKHFNGIPLQYWQVVDWDVQIFSDAAGGSGFGVYWDGKYCAESWPVSWTRGGRSIAFLELFPLIVAVCV</sequence>
<proteinExistence type="predicted"/>
<name>A0AAV7R2V0_PLEWA</name>
<protein>
    <submittedName>
        <fullName evidence="1">Uncharacterized protein</fullName>
    </submittedName>
</protein>
<reference evidence="1" key="1">
    <citation type="journal article" date="2022" name="bioRxiv">
        <title>Sequencing and chromosome-scale assembly of the giantPleurodeles waltlgenome.</title>
        <authorList>
            <person name="Brown T."/>
            <person name="Elewa A."/>
            <person name="Iarovenko S."/>
            <person name="Subramanian E."/>
            <person name="Araus A.J."/>
            <person name="Petzold A."/>
            <person name="Susuki M."/>
            <person name="Suzuki K.-i.T."/>
            <person name="Hayashi T."/>
            <person name="Toyoda A."/>
            <person name="Oliveira C."/>
            <person name="Osipova E."/>
            <person name="Leigh N.D."/>
            <person name="Simon A."/>
            <person name="Yun M.H."/>
        </authorList>
    </citation>
    <scope>NUCLEOTIDE SEQUENCE</scope>
    <source>
        <strain evidence="1">20211129_DDA</strain>
        <tissue evidence="1">Liver</tissue>
    </source>
</reference>